<feature type="region of interest" description="Disordered" evidence="1">
    <location>
        <begin position="262"/>
        <end position="286"/>
    </location>
</feature>
<dbReference type="AlphaFoldDB" id="A0AAV6G0V6"/>
<feature type="compositionally biased region" description="Polar residues" evidence="1">
    <location>
        <begin position="264"/>
        <end position="280"/>
    </location>
</feature>
<proteinExistence type="predicted"/>
<protein>
    <submittedName>
        <fullName evidence="2">Uncharacterized protein</fullName>
    </submittedName>
</protein>
<reference evidence="2" key="1">
    <citation type="submission" date="2020-10" db="EMBL/GenBank/DDBJ databases">
        <title>Chromosome-scale genome assembly of the Allis shad, Alosa alosa.</title>
        <authorList>
            <person name="Margot Z."/>
            <person name="Christophe K."/>
            <person name="Cabau C."/>
            <person name="Louis A."/>
            <person name="Berthelot C."/>
            <person name="Parey E."/>
            <person name="Roest Crollius H."/>
            <person name="Montfort J."/>
            <person name="Robinson-Rechavi M."/>
            <person name="Bucao C."/>
            <person name="Bouchez O."/>
            <person name="Gislard M."/>
            <person name="Lluch J."/>
            <person name="Milhes M."/>
            <person name="Lampietro C."/>
            <person name="Lopez Roques C."/>
            <person name="Donnadieu C."/>
            <person name="Braasch I."/>
            <person name="Desvignes T."/>
            <person name="Postlethwait J."/>
            <person name="Bobe J."/>
            <person name="Guiguen Y."/>
        </authorList>
    </citation>
    <scope>NUCLEOTIDE SEQUENCE</scope>
    <source>
        <strain evidence="2">M-15738</strain>
        <tissue evidence="2">Blood</tissue>
    </source>
</reference>
<sequence>MESLGNGSLTPSELQCLPEKYVGRRSVEVTKVVQELYGPPDESREWSSDVLTTGRSPGCTKHTECVLNNISLDSKYGLEDSVHQLTEEITFPECIEPDTTMETKMCEPHKETKQPRHAGGSRVSTLQITTLGDKASRGSLSKNKADGYEAAFLRNKIRGAGKMSGSSAISSPTESLEDLLYRKTKRVFDYSVKDMRGQRSAQCIPLEFVRMPPMIQSSSGAPSVTYSKRTEHTLMQSRVVRRKEDNQHSLQVKVNKAWMEPEKSSYNSRVTTQRADTASGPQPVRKSSDIIRKEKKGVYYTELSRQVQERSQLMERERRKNADAEQVHNETMQFGIWGKLGGGAPNPTTVRRTKFSSTGLRSQDQVPYQGFAGIPFHLRF</sequence>
<evidence type="ECO:0000313" key="2">
    <source>
        <dbReference type="EMBL" id="KAG5268693.1"/>
    </source>
</evidence>
<gene>
    <name evidence="2" type="ORF">AALO_G00215350</name>
</gene>
<keyword evidence="3" id="KW-1185">Reference proteome</keyword>
<dbReference type="EMBL" id="JADWDJ010000016">
    <property type="protein sequence ID" value="KAG5268693.1"/>
    <property type="molecule type" value="Genomic_DNA"/>
</dbReference>
<name>A0AAV6G0V6_9TELE</name>
<organism evidence="2 3">
    <name type="scientific">Alosa alosa</name>
    <name type="common">allis shad</name>
    <dbReference type="NCBI Taxonomy" id="278164"/>
    <lineage>
        <taxon>Eukaryota</taxon>
        <taxon>Metazoa</taxon>
        <taxon>Chordata</taxon>
        <taxon>Craniata</taxon>
        <taxon>Vertebrata</taxon>
        <taxon>Euteleostomi</taxon>
        <taxon>Actinopterygii</taxon>
        <taxon>Neopterygii</taxon>
        <taxon>Teleostei</taxon>
        <taxon>Clupei</taxon>
        <taxon>Clupeiformes</taxon>
        <taxon>Clupeoidei</taxon>
        <taxon>Clupeidae</taxon>
        <taxon>Alosa</taxon>
    </lineage>
</organism>
<evidence type="ECO:0000313" key="3">
    <source>
        <dbReference type="Proteomes" id="UP000823561"/>
    </source>
</evidence>
<evidence type="ECO:0000256" key="1">
    <source>
        <dbReference type="SAM" id="MobiDB-lite"/>
    </source>
</evidence>
<accession>A0AAV6G0V6</accession>
<dbReference type="Proteomes" id="UP000823561">
    <property type="component" value="Chromosome 16"/>
</dbReference>
<comment type="caution">
    <text evidence="2">The sequence shown here is derived from an EMBL/GenBank/DDBJ whole genome shotgun (WGS) entry which is preliminary data.</text>
</comment>